<reference evidence="3" key="1">
    <citation type="journal article" date="2019" name="Int. J. Syst. Evol. Microbiol.">
        <title>The Global Catalogue of Microorganisms (GCM) 10K type strain sequencing project: providing services to taxonomists for standard genome sequencing and annotation.</title>
        <authorList>
            <consortium name="The Broad Institute Genomics Platform"/>
            <consortium name="The Broad Institute Genome Sequencing Center for Infectious Disease"/>
            <person name="Wu L."/>
            <person name="Ma J."/>
        </authorList>
    </citation>
    <scope>NUCLEOTIDE SEQUENCE [LARGE SCALE GENOMIC DNA]</scope>
    <source>
        <strain evidence="3">CGMCC 1.16275</strain>
    </source>
</reference>
<evidence type="ECO:0000313" key="2">
    <source>
        <dbReference type="EMBL" id="MFC7333919.1"/>
    </source>
</evidence>
<dbReference type="Proteomes" id="UP001596456">
    <property type="component" value="Unassembled WGS sequence"/>
</dbReference>
<sequence length="60" mass="6806">MAAVFWFLVMGYLMVGIGELLPVRFRSNRDDALSHLHICAVALGYALSWPARYARSPHEE</sequence>
<evidence type="ECO:0000256" key="1">
    <source>
        <dbReference type="SAM" id="Phobius"/>
    </source>
</evidence>
<accession>A0ABW2KY24</accession>
<comment type="caution">
    <text evidence="2">The sequence shown here is derived from an EMBL/GenBank/DDBJ whole genome shotgun (WGS) entry which is preliminary data.</text>
</comment>
<keyword evidence="1" id="KW-0812">Transmembrane</keyword>
<dbReference type="EMBL" id="JBHTCM010000010">
    <property type="protein sequence ID" value="MFC7333919.1"/>
    <property type="molecule type" value="Genomic_DNA"/>
</dbReference>
<name>A0ABW2KY24_9PROT</name>
<dbReference type="RefSeq" id="WP_012567619.1">
    <property type="nucleotide sequence ID" value="NZ_JBHTCM010000010.1"/>
</dbReference>
<gene>
    <name evidence="2" type="ORF">ACFQPS_12165</name>
</gene>
<evidence type="ECO:0000313" key="3">
    <source>
        <dbReference type="Proteomes" id="UP001596456"/>
    </source>
</evidence>
<feature type="transmembrane region" description="Helical" evidence="1">
    <location>
        <begin position="6"/>
        <end position="25"/>
    </location>
</feature>
<organism evidence="2 3">
    <name type="scientific">Rhodocista pekingensis</name>
    <dbReference type="NCBI Taxonomy" id="201185"/>
    <lineage>
        <taxon>Bacteria</taxon>
        <taxon>Pseudomonadati</taxon>
        <taxon>Pseudomonadota</taxon>
        <taxon>Alphaproteobacteria</taxon>
        <taxon>Rhodospirillales</taxon>
        <taxon>Azospirillaceae</taxon>
        <taxon>Rhodocista</taxon>
    </lineage>
</organism>
<keyword evidence="1" id="KW-1133">Transmembrane helix</keyword>
<protein>
    <submittedName>
        <fullName evidence="2">Uncharacterized protein</fullName>
    </submittedName>
</protein>
<proteinExistence type="predicted"/>
<keyword evidence="3" id="KW-1185">Reference proteome</keyword>
<keyword evidence="1" id="KW-0472">Membrane</keyword>